<dbReference type="Proteomes" id="UP000236311">
    <property type="component" value="Unassembled WGS sequence"/>
</dbReference>
<keyword evidence="5" id="KW-1185">Reference proteome</keyword>
<dbReference type="EMBL" id="OFSM01000004">
    <property type="protein sequence ID" value="SOY28357.1"/>
    <property type="molecule type" value="Genomic_DNA"/>
</dbReference>
<evidence type="ECO:0000313" key="5">
    <source>
        <dbReference type="Proteomes" id="UP000236311"/>
    </source>
</evidence>
<reference evidence="4 5" key="1">
    <citation type="submission" date="2018-01" db="EMBL/GenBank/DDBJ databases">
        <authorList>
            <person name="Gaut B.S."/>
            <person name="Morton B.R."/>
            <person name="Clegg M.T."/>
            <person name="Duvall M.R."/>
        </authorList>
    </citation>
    <scope>NUCLEOTIDE SEQUENCE [LARGE SCALE GENOMIC DNA]</scope>
    <source>
        <strain evidence="4">GP69</strain>
    </source>
</reference>
<dbReference type="Pfam" id="PF02397">
    <property type="entry name" value="Bac_transf"/>
    <property type="match status" value="1"/>
</dbReference>
<dbReference type="OrthoDB" id="9808602at2"/>
<dbReference type="RefSeq" id="WP_103238444.1">
    <property type="nucleotide sequence ID" value="NZ_JANJZD010000004.1"/>
</dbReference>
<accession>A0A2K4ZD14</accession>
<evidence type="ECO:0000256" key="1">
    <source>
        <dbReference type="ARBA" id="ARBA00006464"/>
    </source>
</evidence>
<feature type="transmembrane region" description="Helical" evidence="2">
    <location>
        <begin position="21"/>
        <end position="41"/>
    </location>
</feature>
<proteinExistence type="inferred from homology"/>
<dbReference type="EC" id="2.7.8.36" evidence="4"/>
<dbReference type="GO" id="GO:0102334">
    <property type="term" value="F:N,N'-diacetylbacilliosaminyl-1-phosphate transferase activity"/>
    <property type="evidence" value="ECO:0007669"/>
    <property type="project" value="UniProtKB-EC"/>
</dbReference>
<evidence type="ECO:0000259" key="3">
    <source>
        <dbReference type="Pfam" id="PF02397"/>
    </source>
</evidence>
<dbReference type="InterPro" id="IPR003362">
    <property type="entry name" value="Bact_transf"/>
</dbReference>
<organism evidence="4 5">
    <name type="scientific">Acetatifactor muris</name>
    <dbReference type="NCBI Taxonomy" id="879566"/>
    <lineage>
        <taxon>Bacteria</taxon>
        <taxon>Bacillati</taxon>
        <taxon>Bacillota</taxon>
        <taxon>Clostridia</taxon>
        <taxon>Lachnospirales</taxon>
        <taxon>Lachnospiraceae</taxon>
        <taxon>Acetatifactor</taxon>
    </lineage>
</organism>
<gene>
    <name evidence="4" type="primary">pglC_2</name>
    <name evidence="4" type="ORF">AMURIS_01064</name>
</gene>
<protein>
    <submittedName>
        <fullName evidence="4">Undecaprenyl phosphate N,N'-diacetylbacillosamine 1-phosphate transferase</fullName>
        <ecNumber evidence="4">2.7.8.36</ecNumber>
    </submittedName>
</protein>
<dbReference type="PANTHER" id="PTHR30576">
    <property type="entry name" value="COLANIC BIOSYNTHESIS UDP-GLUCOSE LIPID CARRIER TRANSFERASE"/>
    <property type="match status" value="1"/>
</dbReference>
<feature type="domain" description="Bacterial sugar transferase" evidence="3">
    <location>
        <begin position="15"/>
        <end position="189"/>
    </location>
</feature>
<keyword evidence="4" id="KW-0808">Transferase</keyword>
<evidence type="ECO:0000313" key="4">
    <source>
        <dbReference type="EMBL" id="SOY28357.1"/>
    </source>
</evidence>
<keyword evidence="2" id="KW-1133">Transmembrane helix</keyword>
<comment type="similarity">
    <text evidence="1">Belongs to the bacterial sugar transferase family.</text>
</comment>
<evidence type="ECO:0000256" key="2">
    <source>
        <dbReference type="SAM" id="Phobius"/>
    </source>
</evidence>
<keyword evidence="2" id="KW-0812">Transmembrane</keyword>
<keyword evidence="2" id="KW-0472">Membrane</keyword>
<sequence length="194" mass="22348">MMKTGENSFYVRYGKNIFDRFFAFLFLLLFWWLYLLCALLVCCDSGFPAVYTQARMGKGGKTFSIYKFRSMVKNADRIGPAYTTQGDTRITRIGRVLRKTSLDELPQIFNILKGDMSFVGFRPDVVREEDDYSQEKYLMKPGITGLAQVNGRSNLTEKEKLYWENLYTSKVSFLTDVKIIAKTLAVVLKKQGTN</sequence>
<dbReference type="AlphaFoldDB" id="A0A2K4ZD14"/>
<name>A0A2K4ZD14_9FIRM</name>
<dbReference type="PANTHER" id="PTHR30576:SF0">
    <property type="entry name" value="UNDECAPRENYL-PHOSPHATE N-ACETYLGALACTOSAMINYL 1-PHOSPHATE TRANSFERASE-RELATED"/>
    <property type="match status" value="1"/>
</dbReference>